<dbReference type="Pfam" id="PF02798">
    <property type="entry name" value="GST_N"/>
    <property type="match status" value="1"/>
</dbReference>
<dbReference type="SUPFAM" id="SSF47616">
    <property type="entry name" value="GST C-terminal domain-like"/>
    <property type="match status" value="1"/>
</dbReference>
<dbReference type="CDD" id="cd03188">
    <property type="entry name" value="GST_C_Beta"/>
    <property type="match status" value="1"/>
</dbReference>
<dbReference type="SFLD" id="SFLDG00358">
    <property type="entry name" value="Main_(cytGST)"/>
    <property type="match status" value="1"/>
</dbReference>
<name>A0ABV2Q8Z2_9BURK</name>
<comment type="similarity">
    <text evidence="1">Belongs to the GST superfamily.</text>
</comment>
<dbReference type="CDD" id="cd03057">
    <property type="entry name" value="GST_N_Beta"/>
    <property type="match status" value="1"/>
</dbReference>
<protein>
    <submittedName>
        <fullName evidence="4">Glutathione S-transferase</fullName>
        <ecNumber evidence="4">2.5.1.18</ecNumber>
    </submittedName>
</protein>
<dbReference type="EMBL" id="JBEPSH010000005">
    <property type="protein sequence ID" value="MET4577505.1"/>
    <property type="molecule type" value="Genomic_DNA"/>
</dbReference>
<reference evidence="4 5" key="1">
    <citation type="submission" date="2024-06" db="EMBL/GenBank/DDBJ databases">
        <title>Sorghum-associated microbial communities from plants grown in Nebraska, USA.</title>
        <authorList>
            <person name="Schachtman D."/>
        </authorList>
    </citation>
    <scope>NUCLEOTIDE SEQUENCE [LARGE SCALE GENOMIC DNA]</scope>
    <source>
        <strain evidence="4 5">2709</strain>
    </source>
</reference>
<dbReference type="PROSITE" id="PS50404">
    <property type="entry name" value="GST_NTER"/>
    <property type="match status" value="1"/>
</dbReference>
<evidence type="ECO:0000313" key="4">
    <source>
        <dbReference type="EMBL" id="MET4577505.1"/>
    </source>
</evidence>
<dbReference type="GO" id="GO:0004364">
    <property type="term" value="F:glutathione transferase activity"/>
    <property type="evidence" value="ECO:0007669"/>
    <property type="project" value="UniProtKB-EC"/>
</dbReference>
<organism evidence="4 5">
    <name type="scientific">Ottowia thiooxydans</name>
    <dbReference type="NCBI Taxonomy" id="219182"/>
    <lineage>
        <taxon>Bacteria</taxon>
        <taxon>Pseudomonadati</taxon>
        <taxon>Pseudomonadota</taxon>
        <taxon>Betaproteobacteria</taxon>
        <taxon>Burkholderiales</taxon>
        <taxon>Comamonadaceae</taxon>
        <taxon>Ottowia</taxon>
    </lineage>
</organism>
<dbReference type="Pfam" id="PF00043">
    <property type="entry name" value="GST_C"/>
    <property type="match status" value="1"/>
</dbReference>
<keyword evidence="4" id="KW-0808">Transferase</keyword>
<dbReference type="InterPro" id="IPR036249">
    <property type="entry name" value="Thioredoxin-like_sf"/>
</dbReference>
<dbReference type="Proteomes" id="UP001549320">
    <property type="component" value="Unassembled WGS sequence"/>
</dbReference>
<dbReference type="InterPro" id="IPR004046">
    <property type="entry name" value="GST_C"/>
</dbReference>
<comment type="caution">
    <text evidence="4">The sequence shown here is derived from an EMBL/GenBank/DDBJ whole genome shotgun (WGS) entry which is preliminary data.</text>
</comment>
<sequence>MAFPPKLTLYFSPKACSLASHIALEESRLLYEAVSVDIRAQENMSPAYLKINPSGAVPALGIGDAVLTESHAILTYIADLAPESGLLPRPGTLARVRAHEWMNWISGTMHVTYRSIFRSQTYAGDEPHAIAAVREHAKKKLAKVLREVEDRLGTSDYAVGGQFSVVDAYLFVFYTWSFDERIQTKLPDRPRYAALAERVFARPAVRRVLARERAVRAYELPPSFAQALSEAQ</sequence>
<dbReference type="PROSITE" id="PS50405">
    <property type="entry name" value="GST_CTER"/>
    <property type="match status" value="1"/>
</dbReference>
<keyword evidence="5" id="KW-1185">Reference proteome</keyword>
<feature type="domain" description="GST C-terminal" evidence="3">
    <location>
        <begin position="91"/>
        <end position="218"/>
    </location>
</feature>
<dbReference type="EC" id="2.5.1.18" evidence="4"/>
<dbReference type="PANTHER" id="PTHR44051:SF8">
    <property type="entry name" value="GLUTATHIONE S-TRANSFERASE GSTA"/>
    <property type="match status" value="1"/>
</dbReference>
<proteinExistence type="inferred from homology"/>
<evidence type="ECO:0000313" key="5">
    <source>
        <dbReference type="Proteomes" id="UP001549320"/>
    </source>
</evidence>
<dbReference type="SUPFAM" id="SSF52833">
    <property type="entry name" value="Thioredoxin-like"/>
    <property type="match status" value="1"/>
</dbReference>
<feature type="domain" description="GST N-terminal" evidence="2">
    <location>
        <begin position="4"/>
        <end position="85"/>
    </location>
</feature>
<dbReference type="InterPro" id="IPR040079">
    <property type="entry name" value="Glutathione_S-Trfase"/>
</dbReference>
<dbReference type="Gene3D" id="3.40.30.10">
    <property type="entry name" value="Glutaredoxin"/>
    <property type="match status" value="1"/>
</dbReference>
<dbReference type="InterPro" id="IPR036282">
    <property type="entry name" value="Glutathione-S-Trfase_C_sf"/>
</dbReference>
<evidence type="ECO:0000259" key="2">
    <source>
        <dbReference type="PROSITE" id="PS50404"/>
    </source>
</evidence>
<dbReference type="PANTHER" id="PTHR44051">
    <property type="entry name" value="GLUTATHIONE S-TRANSFERASE-RELATED"/>
    <property type="match status" value="1"/>
</dbReference>
<gene>
    <name evidence="4" type="ORF">ABIE13_002616</name>
</gene>
<dbReference type="InterPro" id="IPR010987">
    <property type="entry name" value="Glutathione-S-Trfase_C-like"/>
</dbReference>
<evidence type="ECO:0000256" key="1">
    <source>
        <dbReference type="RuleBase" id="RU003494"/>
    </source>
</evidence>
<dbReference type="Gene3D" id="1.20.1050.10">
    <property type="match status" value="1"/>
</dbReference>
<accession>A0ABV2Q8Z2</accession>
<dbReference type="SFLD" id="SFLDG01150">
    <property type="entry name" value="Main.1:_Beta-like"/>
    <property type="match status" value="1"/>
</dbReference>
<evidence type="ECO:0000259" key="3">
    <source>
        <dbReference type="PROSITE" id="PS50405"/>
    </source>
</evidence>
<dbReference type="SFLD" id="SFLDS00019">
    <property type="entry name" value="Glutathione_Transferase_(cytos"/>
    <property type="match status" value="1"/>
</dbReference>
<dbReference type="InterPro" id="IPR004045">
    <property type="entry name" value="Glutathione_S-Trfase_N"/>
</dbReference>